<evidence type="ECO:0000256" key="16">
    <source>
        <dbReference type="ARBA" id="ARBA00023136"/>
    </source>
</evidence>
<feature type="domain" description="NADH:quinone oxidoreductase/Mrp antiporter transmembrane" evidence="19">
    <location>
        <begin position="23"/>
        <end position="282"/>
    </location>
</feature>
<evidence type="ECO:0000256" key="18">
    <source>
        <dbReference type="RuleBase" id="RU003403"/>
    </source>
</evidence>
<dbReference type="PRINTS" id="PR01436">
    <property type="entry name" value="NADHDHGNASE2"/>
</dbReference>
<comment type="function">
    <text evidence="1">Core subunit of the mitochondrial membrane respiratory chain NADH dehydrogenase (Complex I) that is believed to belong to the minimal assembly required for catalysis. Complex I functions in the transfer of electrons from NADH to the respiratory chain. The immediate electron acceptor for the enzyme is believed to be ubiquinone.</text>
</comment>
<dbReference type="PANTHER" id="PTHR46552">
    <property type="entry name" value="NADH-UBIQUINONE OXIDOREDUCTASE CHAIN 2"/>
    <property type="match status" value="1"/>
</dbReference>
<keyword evidence="10 18" id="KW-1278">Translocase</keyword>
<dbReference type="PANTHER" id="PTHR46552:SF1">
    <property type="entry name" value="NADH-UBIQUINONE OXIDOREDUCTASE CHAIN 2"/>
    <property type="match status" value="1"/>
</dbReference>
<evidence type="ECO:0000256" key="4">
    <source>
        <dbReference type="ARBA" id="ARBA00012944"/>
    </source>
</evidence>
<dbReference type="GO" id="GO:0008137">
    <property type="term" value="F:NADH dehydrogenase (ubiquinone) activity"/>
    <property type="evidence" value="ECO:0007669"/>
    <property type="project" value="UniProtKB-EC"/>
</dbReference>
<keyword evidence="12 18" id="KW-1133">Transmembrane helix</keyword>
<accession>A0A343A6M3</accession>
<evidence type="ECO:0000256" key="9">
    <source>
        <dbReference type="ARBA" id="ARBA00022792"/>
    </source>
</evidence>
<dbReference type="InterPro" id="IPR001750">
    <property type="entry name" value="ND/Mrp_TM"/>
</dbReference>
<keyword evidence="16 18" id="KW-0472">Membrane</keyword>
<organism evidence="20">
    <name type="scientific">Gnathotrichus materiarius</name>
    <dbReference type="NCBI Taxonomy" id="1220286"/>
    <lineage>
        <taxon>Eukaryota</taxon>
        <taxon>Metazoa</taxon>
        <taxon>Ecdysozoa</taxon>
        <taxon>Arthropoda</taxon>
        <taxon>Hexapoda</taxon>
        <taxon>Insecta</taxon>
        <taxon>Pterygota</taxon>
        <taxon>Neoptera</taxon>
        <taxon>Endopterygota</taxon>
        <taxon>Coleoptera</taxon>
        <taxon>Polyphaga</taxon>
        <taxon>Cucujiformia</taxon>
        <taxon>Curculionidae</taxon>
        <taxon>Scolytinae</taxon>
        <taxon>Gnathotrichus</taxon>
    </lineage>
</organism>
<feature type="transmembrane region" description="Helical" evidence="18">
    <location>
        <begin position="308"/>
        <end position="330"/>
    </location>
</feature>
<dbReference type="GO" id="GO:0006120">
    <property type="term" value="P:mitochondrial electron transport, NADH to ubiquinone"/>
    <property type="evidence" value="ECO:0007669"/>
    <property type="project" value="InterPro"/>
</dbReference>
<evidence type="ECO:0000313" key="20">
    <source>
        <dbReference type="EMBL" id="AOY40228.1"/>
    </source>
</evidence>
<comment type="similarity">
    <text evidence="3 18">Belongs to the complex I subunit 2 family.</text>
</comment>
<evidence type="ECO:0000256" key="5">
    <source>
        <dbReference type="ARBA" id="ARBA00021008"/>
    </source>
</evidence>
<evidence type="ECO:0000256" key="8">
    <source>
        <dbReference type="ARBA" id="ARBA00022692"/>
    </source>
</evidence>
<keyword evidence="13 18" id="KW-0520">NAD</keyword>
<keyword evidence="14 18" id="KW-0830">Ubiquinone</keyword>
<gene>
    <name evidence="20" type="primary">nad2</name>
</gene>
<evidence type="ECO:0000256" key="15">
    <source>
        <dbReference type="ARBA" id="ARBA00023128"/>
    </source>
</evidence>
<feature type="transmembrane region" description="Helical" evidence="18">
    <location>
        <begin position="145"/>
        <end position="164"/>
    </location>
</feature>
<keyword evidence="7 18" id="KW-0679">Respiratory chain</keyword>
<evidence type="ECO:0000256" key="14">
    <source>
        <dbReference type="ARBA" id="ARBA00023075"/>
    </source>
</evidence>
<dbReference type="InterPro" id="IPR050175">
    <property type="entry name" value="Complex_I_Subunit_2"/>
</dbReference>
<evidence type="ECO:0000256" key="3">
    <source>
        <dbReference type="ARBA" id="ARBA00007012"/>
    </source>
</evidence>
<geneLocation type="mitochondrion" evidence="20"/>
<evidence type="ECO:0000256" key="2">
    <source>
        <dbReference type="ARBA" id="ARBA00004448"/>
    </source>
</evidence>
<feature type="transmembrane region" description="Helical" evidence="18">
    <location>
        <begin position="266"/>
        <end position="287"/>
    </location>
</feature>
<keyword evidence="8 18" id="KW-0812">Transmembrane</keyword>
<evidence type="ECO:0000256" key="12">
    <source>
        <dbReference type="ARBA" id="ARBA00022989"/>
    </source>
</evidence>
<evidence type="ECO:0000259" key="19">
    <source>
        <dbReference type="Pfam" id="PF00361"/>
    </source>
</evidence>
<dbReference type="InterPro" id="IPR003917">
    <property type="entry name" value="NADH_UbQ_OxRdtase_chain2"/>
</dbReference>
<evidence type="ECO:0000256" key="1">
    <source>
        <dbReference type="ARBA" id="ARBA00003257"/>
    </source>
</evidence>
<dbReference type="EC" id="7.1.1.2" evidence="4 18"/>
<comment type="catalytic activity">
    <reaction evidence="17 18">
        <text>a ubiquinone + NADH + 5 H(+)(in) = a ubiquinol + NAD(+) + 4 H(+)(out)</text>
        <dbReference type="Rhea" id="RHEA:29091"/>
        <dbReference type="Rhea" id="RHEA-COMP:9565"/>
        <dbReference type="Rhea" id="RHEA-COMP:9566"/>
        <dbReference type="ChEBI" id="CHEBI:15378"/>
        <dbReference type="ChEBI" id="CHEBI:16389"/>
        <dbReference type="ChEBI" id="CHEBI:17976"/>
        <dbReference type="ChEBI" id="CHEBI:57540"/>
        <dbReference type="ChEBI" id="CHEBI:57945"/>
        <dbReference type="EC" id="7.1.1.2"/>
    </reaction>
</comment>
<dbReference type="GO" id="GO:0005743">
    <property type="term" value="C:mitochondrial inner membrane"/>
    <property type="evidence" value="ECO:0007669"/>
    <property type="project" value="UniProtKB-SubCell"/>
</dbReference>
<comment type="subcellular location">
    <subcellularLocation>
        <location evidence="2 18">Mitochondrion inner membrane</location>
        <topology evidence="2 18">Multi-pass membrane protein</topology>
    </subcellularLocation>
</comment>
<protein>
    <recommendedName>
        <fullName evidence="5 18">NADH-ubiquinone oxidoreductase chain 2</fullName>
        <ecNumber evidence="4 18">7.1.1.2</ecNumber>
    </recommendedName>
</protein>
<feature type="transmembrane region" description="Helical" evidence="18">
    <location>
        <begin position="90"/>
        <end position="110"/>
    </location>
</feature>
<feature type="transmembrane region" description="Helical" evidence="18">
    <location>
        <begin position="117"/>
        <end position="139"/>
    </location>
</feature>
<evidence type="ECO:0000256" key="11">
    <source>
        <dbReference type="ARBA" id="ARBA00022982"/>
    </source>
</evidence>
<dbReference type="AlphaFoldDB" id="A0A343A6M3"/>
<proteinExistence type="inferred from homology"/>
<evidence type="ECO:0000256" key="7">
    <source>
        <dbReference type="ARBA" id="ARBA00022660"/>
    </source>
</evidence>
<evidence type="ECO:0000256" key="6">
    <source>
        <dbReference type="ARBA" id="ARBA00022448"/>
    </source>
</evidence>
<evidence type="ECO:0000256" key="13">
    <source>
        <dbReference type="ARBA" id="ARBA00023027"/>
    </source>
</evidence>
<keyword evidence="11 18" id="KW-0249">Electron transport</keyword>
<evidence type="ECO:0000256" key="17">
    <source>
        <dbReference type="ARBA" id="ARBA00049551"/>
    </source>
</evidence>
<keyword evidence="9 18" id="KW-0999">Mitochondrion inner membrane</keyword>
<reference evidence="20" key="1">
    <citation type="submission" date="2016-04" db="EMBL/GenBank/DDBJ databases">
        <title>Mitochondria of Scolytid beetles.</title>
        <authorList>
            <person name="Miller K."/>
            <person name="Linard B."/>
            <person name="Vogler A.P."/>
        </authorList>
    </citation>
    <scope>NUCLEOTIDE SEQUENCE</scope>
</reference>
<dbReference type="EMBL" id="KX035218">
    <property type="protein sequence ID" value="AOY40228.1"/>
    <property type="molecule type" value="Genomic_DNA"/>
</dbReference>
<feature type="transmembrane region" description="Helical" evidence="18">
    <location>
        <begin position="59"/>
        <end position="78"/>
    </location>
</feature>
<comment type="function">
    <text evidence="18">Core subunit of the mitochondrial membrane respiratory chain NADH dehydrogenase (Complex I) which catalyzes electron transfer from NADH through the respiratory chain, using ubiquinone as an electron acceptor. Essential for the catalytic activity and assembly of complex I.</text>
</comment>
<dbReference type="Pfam" id="PF00361">
    <property type="entry name" value="Proton_antipo_M"/>
    <property type="match status" value="1"/>
</dbReference>
<feature type="transmembrane region" description="Helical" evidence="18">
    <location>
        <begin position="232"/>
        <end position="254"/>
    </location>
</feature>
<evidence type="ECO:0000256" key="10">
    <source>
        <dbReference type="ARBA" id="ARBA00022967"/>
    </source>
</evidence>
<name>A0A343A6M3_9CUCU</name>
<sequence length="333" mass="37298">MTKFYKLVFSSTLISGTVLAISSMSWFSAWMGLEINLLSLMPLMKNFKNKFASEATIKYFITQAMASMIMLLSILMFSNTKNLSMEMAPSLLLSASLLMKMGAAPLHFWLPEVVSGVSWGTCLLILTWQKIAPMILLFYSNTVNSLMYATIIVSSMVGGLLGLNQICLRKIMAFSSINHISWMLAASITSMTLWMTYFVVYSLINTGIILTMHKNKMFYLPQLMKLSPSKKYTKMVLLMSLLSLGGLPPFLGFLPKWLTISALSSVNLMYLATVLIITTLLSLFIYLRITFTTLTLSSDESLHLKTEIITMSMNMLSMVSMMGLMLTIVMSEL</sequence>
<keyword evidence="6" id="KW-0813">Transport</keyword>
<keyword evidence="15 18" id="KW-0496">Mitochondrion</keyword>